<organism evidence="2">
    <name type="scientific">Ignavibacterium album</name>
    <dbReference type="NCBI Taxonomy" id="591197"/>
    <lineage>
        <taxon>Bacteria</taxon>
        <taxon>Pseudomonadati</taxon>
        <taxon>Ignavibacteriota</taxon>
        <taxon>Ignavibacteria</taxon>
        <taxon>Ignavibacteriales</taxon>
        <taxon>Ignavibacteriaceae</taxon>
        <taxon>Ignavibacterium</taxon>
    </lineage>
</organism>
<comment type="caution">
    <text evidence="2">The sequence shown here is derived from an EMBL/GenBank/DDBJ whole genome shotgun (WGS) entry which is preliminary data.</text>
</comment>
<protein>
    <recommendedName>
        <fullName evidence="3">Glycosyltransferase RgtA/B/C/D-like domain-containing protein</fullName>
    </recommendedName>
</protein>
<feature type="transmembrane region" description="Helical" evidence="1">
    <location>
        <begin position="198"/>
        <end position="216"/>
    </location>
</feature>
<keyword evidence="1" id="KW-0472">Membrane</keyword>
<keyword evidence="1" id="KW-0812">Transmembrane</keyword>
<gene>
    <name evidence="2" type="ORF">ENS31_04900</name>
</gene>
<feature type="transmembrane region" description="Helical" evidence="1">
    <location>
        <begin position="114"/>
        <end position="137"/>
    </location>
</feature>
<reference evidence="2" key="1">
    <citation type="journal article" date="2020" name="mSystems">
        <title>Genome- and Community-Level Interaction Insights into Carbon Utilization and Element Cycling Functions of Hydrothermarchaeota in Hydrothermal Sediment.</title>
        <authorList>
            <person name="Zhou Z."/>
            <person name="Liu Y."/>
            <person name="Xu W."/>
            <person name="Pan J."/>
            <person name="Luo Z.H."/>
            <person name="Li M."/>
        </authorList>
    </citation>
    <scope>NUCLEOTIDE SEQUENCE [LARGE SCALE GENOMIC DNA]</scope>
    <source>
        <strain evidence="2">SpSt-479</strain>
    </source>
</reference>
<feature type="transmembrane region" description="Helical" evidence="1">
    <location>
        <begin position="272"/>
        <end position="294"/>
    </location>
</feature>
<feature type="transmembrane region" description="Helical" evidence="1">
    <location>
        <begin position="82"/>
        <end position="102"/>
    </location>
</feature>
<evidence type="ECO:0008006" key="3">
    <source>
        <dbReference type="Google" id="ProtNLM"/>
    </source>
</evidence>
<sequence length="331" mass="38112">MKFYKSLLLIVLLIVITLPRFNWKPLPEPFNSFVGQKPFDVEQYEKYVEYFRGDSELREELESPFTYRPLIPLLASFLPFDALTSINLINLLLLSTGLIFLLNLLRQLKFSEALVTIGGLLFVFSFPVFYYATSGYIDASLVGIILTANYFLVRNKFIPFIGFFILGVLIKETIIILLPVAVIYLLSKKNSKENYTKIILIIILYFLIESMVRYFAPGSDIYVWKPSSGILLSNLSRIKTYLSFILTFGLPGLLSIPILVSKMKNYIPKEISYSFIIGMIASLLLWFYSIFAAYSDGRQLWTSYPFTIVLSVYLIQLIRYQNISSKNIFSD</sequence>
<proteinExistence type="predicted"/>
<feature type="transmembrane region" description="Helical" evidence="1">
    <location>
        <begin position="300"/>
        <end position="318"/>
    </location>
</feature>
<evidence type="ECO:0000313" key="2">
    <source>
        <dbReference type="EMBL" id="HFI90857.1"/>
    </source>
</evidence>
<dbReference type="EMBL" id="DSUJ01000008">
    <property type="protein sequence ID" value="HFI90857.1"/>
    <property type="molecule type" value="Genomic_DNA"/>
</dbReference>
<dbReference type="AlphaFoldDB" id="A0A7V3E710"/>
<feature type="transmembrane region" description="Helical" evidence="1">
    <location>
        <begin position="241"/>
        <end position="260"/>
    </location>
</feature>
<name>A0A7V3E710_9BACT</name>
<evidence type="ECO:0000256" key="1">
    <source>
        <dbReference type="SAM" id="Phobius"/>
    </source>
</evidence>
<keyword evidence="1" id="KW-1133">Transmembrane helix</keyword>
<feature type="transmembrane region" description="Helical" evidence="1">
    <location>
        <begin position="157"/>
        <end position="186"/>
    </location>
</feature>
<accession>A0A7V3E710</accession>